<evidence type="ECO:0000313" key="2">
    <source>
        <dbReference type="EnsemblProtists" id="HpaP802013"/>
    </source>
</evidence>
<feature type="region of interest" description="Disordered" evidence="1">
    <location>
        <begin position="24"/>
        <end position="192"/>
    </location>
</feature>
<feature type="compositionally biased region" description="Low complexity" evidence="1">
    <location>
        <begin position="25"/>
        <end position="36"/>
    </location>
</feature>
<name>M4B6W2_HYAAE</name>
<dbReference type="Proteomes" id="UP000011713">
    <property type="component" value="Unassembled WGS sequence"/>
</dbReference>
<evidence type="ECO:0000256" key="1">
    <source>
        <dbReference type="SAM" id="MobiDB-lite"/>
    </source>
</evidence>
<dbReference type="VEuPathDB" id="FungiDB:HpaG802013"/>
<reference evidence="3" key="1">
    <citation type="journal article" date="2010" name="Science">
        <title>Signatures of adaptation to obligate biotrophy in the Hyaloperonospora arabidopsidis genome.</title>
        <authorList>
            <person name="Baxter L."/>
            <person name="Tripathy S."/>
            <person name="Ishaque N."/>
            <person name="Boot N."/>
            <person name="Cabral A."/>
            <person name="Kemen E."/>
            <person name="Thines M."/>
            <person name="Ah-Fong A."/>
            <person name="Anderson R."/>
            <person name="Badejoko W."/>
            <person name="Bittner-Eddy P."/>
            <person name="Boore J.L."/>
            <person name="Chibucos M.C."/>
            <person name="Coates M."/>
            <person name="Dehal P."/>
            <person name="Delehaunty K."/>
            <person name="Dong S."/>
            <person name="Downton P."/>
            <person name="Dumas B."/>
            <person name="Fabro G."/>
            <person name="Fronick C."/>
            <person name="Fuerstenberg S.I."/>
            <person name="Fulton L."/>
            <person name="Gaulin E."/>
            <person name="Govers F."/>
            <person name="Hughes L."/>
            <person name="Humphray S."/>
            <person name="Jiang R.H."/>
            <person name="Judelson H."/>
            <person name="Kamoun S."/>
            <person name="Kyung K."/>
            <person name="Meijer H."/>
            <person name="Minx P."/>
            <person name="Morris P."/>
            <person name="Nelson J."/>
            <person name="Phuntumart V."/>
            <person name="Qutob D."/>
            <person name="Rehmany A."/>
            <person name="Rougon-Cardoso A."/>
            <person name="Ryden P."/>
            <person name="Torto-Alalibo T."/>
            <person name="Studholme D."/>
            <person name="Wang Y."/>
            <person name="Win J."/>
            <person name="Wood J."/>
            <person name="Clifton S.W."/>
            <person name="Rogers J."/>
            <person name="Van den Ackerveken G."/>
            <person name="Jones J.D."/>
            <person name="McDowell J.M."/>
            <person name="Beynon J."/>
            <person name="Tyler B.M."/>
        </authorList>
    </citation>
    <scope>NUCLEOTIDE SEQUENCE [LARGE SCALE GENOMIC DNA]</scope>
    <source>
        <strain evidence="3">Emoy2</strain>
    </source>
</reference>
<dbReference type="AlphaFoldDB" id="M4B6W2"/>
<dbReference type="HOGENOM" id="CLU_1417621_0_0_1"/>
<dbReference type="InParanoid" id="M4B6W2"/>
<evidence type="ECO:0008006" key="4">
    <source>
        <dbReference type="Google" id="ProtNLM"/>
    </source>
</evidence>
<keyword evidence="3" id="KW-1185">Reference proteome</keyword>
<feature type="compositionally biased region" description="Low complexity" evidence="1">
    <location>
        <begin position="46"/>
        <end position="66"/>
    </location>
</feature>
<dbReference type="EMBL" id="JH598637">
    <property type="status" value="NOT_ANNOTATED_CDS"/>
    <property type="molecule type" value="Genomic_DNA"/>
</dbReference>
<feature type="compositionally biased region" description="Basic and acidic residues" evidence="1">
    <location>
        <begin position="110"/>
        <end position="129"/>
    </location>
</feature>
<sequence length="192" mass="20183">MRCASKAAFEVAARMRAAGNQVTQASAAGVSSPAAADKQPAKYNVAGARGHPRAASSSAASAAGGSYMEVDPELEVRNSGESDFPSDSKSPAKLGPKAVGAGTTTAVPRGSRDLRREMFGSSDESEHSSRGSNRSRSHSYDASAKHEDVSRHDDVDESSRGHRSRSNTNYCGDRSARTHVGTTQEEKDRNAL</sequence>
<feature type="compositionally biased region" description="Basic and acidic residues" evidence="1">
    <location>
        <begin position="143"/>
        <end position="160"/>
    </location>
</feature>
<organism evidence="2 3">
    <name type="scientific">Hyaloperonospora arabidopsidis (strain Emoy2)</name>
    <name type="common">Downy mildew agent</name>
    <name type="synonym">Peronospora arabidopsidis</name>
    <dbReference type="NCBI Taxonomy" id="559515"/>
    <lineage>
        <taxon>Eukaryota</taxon>
        <taxon>Sar</taxon>
        <taxon>Stramenopiles</taxon>
        <taxon>Oomycota</taxon>
        <taxon>Peronosporomycetes</taxon>
        <taxon>Peronosporales</taxon>
        <taxon>Peronosporaceae</taxon>
        <taxon>Hyaloperonospora</taxon>
    </lineage>
</organism>
<proteinExistence type="predicted"/>
<accession>M4B6W2</accession>
<evidence type="ECO:0000313" key="3">
    <source>
        <dbReference type="Proteomes" id="UP000011713"/>
    </source>
</evidence>
<reference evidence="2" key="2">
    <citation type="submission" date="2015-06" db="UniProtKB">
        <authorList>
            <consortium name="EnsemblProtists"/>
        </authorList>
    </citation>
    <scope>IDENTIFICATION</scope>
    <source>
        <strain evidence="2">Emoy2</strain>
    </source>
</reference>
<protein>
    <recommendedName>
        <fullName evidence="4">RxLR effector candidate protein</fullName>
    </recommendedName>
</protein>
<dbReference type="EnsemblProtists" id="HpaT802013">
    <property type="protein sequence ID" value="HpaP802013"/>
    <property type="gene ID" value="HpaG802013"/>
</dbReference>